<comment type="similarity">
    <text evidence="2">Belongs to the amino acid-polyamine-organocation (APC) superfamily. L-type amino acid transporter (LAT) (TC 2.A.3.8) family.</text>
</comment>
<evidence type="ECO:0000256" key="4">
    <source>
        <dbReference type="ARBA" id="ARBA00022475"/>
    </source>
</evidence>
<feature type="transmembrane region" description="Helical" evidence="8">
    <location>
        <begin position="26"/>
        <end position="44"/>
    </location>
</feature>
<dbReference type="GO" id="GO:0005886">
    <property type="term" value="C:plasma membrane"/>
    <property type="evidence" value="ECO:0007669"/>
    <property type="project" value="UniProtKB-SubCell"/>
</dbReference>
<dbReference type="PIRSF" id="PIRSF006060">
    <property type="entry name" value="AA_transporter"/>
    <property type="match status" value="1"/>
</dbReference>
<evidence type="ECO:0000256" key="5">
    <source>
        <dbReference type="ARBA" id="ARBA00022692"/>
    </source>
</evidence>
<accession>A0A0N4ZN01</accession>
<feature type="transmembrane region" description="Helical" evidence="8">
    <location>
        <begin position="433"/>
        <end position="452"/>
    </location>
</feature>
<dbReference type="AlphaFoldDB" id="A0A0N4ZN01"/>
<dbReference type="WBParaSite" id="PTRK_0000991700.2">
    <property type="protein sequence ID" value="PTRK_0000991700.2"/>
    <property type="gene ID" value="PTRK_0000991700"/>
</dbReference>
<feature type="transmembrane region" description="Helical" evidence="8">
    <location>
        <begin position="254"/>
        <end position="273"/>
    </location>
</feature>
<proteinExistence type="inferred from homology"/>
<feature type="transmembrane region" description="Helical" evidence="8">
    <location>
        <begin position="300"/>
        <end position="321"/>
    </location>
</feature>
<evidence type="ECO:0000313" key="9">
    <source>
        <dbReference type="Proteomes" id="UP000038045"/>
    </source>
</evidence>
<feature type="transmembrane region" description="Helical" evidence="8">
    <location>
        <begin position="215"/>
        <end position="234"/>
    </location>
</feature>
<keyword evidence="3" id="KW-0813">Transport</keyword>
<dbReference type="InterPro" id="IPR050598">
    <property type="entry name" value="AminoAcid_Transporter"/>
</dbReference>
<keyword evidence="7 8" id="KW-0472">Membrane</keyword>
<reference evidence="10" key="1">
    <citation type="submission" date="2017-02" db="UniProtKB">
        <authorList>
            <consortium name="WormBaseParasite"/>
        </authorList>
    </citation>
    <scope>IDENTIFICATION</scope>
</reference>
<dbReference type="FunFam" id="1.20.1740.10:FF:000003">
    <property type="entry name" value="Y+L amino acid transporter 1 isoform X1"/>
    <property type="match status" value="1"/>
</dbReference>
<feature type="transmembrane region" description="Helical" evidence="8">
    <location>
        <begin position="176"/>
        <end position="195"/>
    </location>
</feature>
<feature type="transmembrane region" description="Helical" evidence="8">
    <location>
        <begin position="367"/>
        <end position="386"/>
    </location>
</feature>
<evidence type="ECO:0000256" key="7">
    <source>
        <dbReference type="ARBA" id="ARBA00023136"/>
    </source>
</evidence>
<dbReference type="GO" id="GO:0015179">
    <property type="term" value="F:L-amino acid transmembrane transporter activity"/>
    <property type="evidence" value="ECO:0007669"/>
    <property type="project" value="TreeGrafter"/>
</dbReference>
<keyword evidence="4" id="KW-1003">Cell membrane</keyword>
<name>A0A0N4ZN01_PARTI</name>
<evidence type="ECO:0000256" key="8">
    <source>
        <dbReference type="SAM" id="Phobius"/>
    </source>
</evidence>
<protein>
    <submittedName>
        <fullName evidence="10">Large neutral amino acids transporter small subunit 1</fullName>
    </submittedName>
</protein>
<feature type="transmembrane region" description="Helical" evidence="8">
    <location>
        <begin position="144"/>
        <end position="164"/>
    </location>
</feature>
<keyword evidence="9" id="KW-1185">Reference proteome</keyword>
<dbReference type="PANTHER" id="PTHR11785">
    <property type="entry name" value="AMINO ACID TRANSPORTER"/>
    <property type="match status" value="1"/>
</dbReference>
<feature type="transmembrane region" description="Helical" evidence="8">
    <location>
        <begin position="342"/>
        <end position="361"/>
    </location>
</feature>
<keyword evidence="6 8" id="KW-1133">Transmembrane helix</keyword>
<feature type="transmembrane region" description="Helical" evidence="8">
    <location>
        <begin position="101"/>
        <end position="124"/>
    </location>
</feature>
<dbReference type="STRING" id="131310.A0A0N4ZN01"/>
<keyword evidence="5 8" id="KW-0812">Transmembrane</keyword>
<organism evidence="9 10">
    <name type="scientific">Parastrongyloides trichosuri</name>
    <name type="common">Possum-specific nematode worm</name>
    <dbReference type="NCBI Taxonomy" id="131310"/>
    <lineage>
        <taxon>Eukaryota</taxon>
        <taxon>Metazoa</taxon>
        <taxon>Ecdysozoa</taxon>
        <taxon>Nematoda</taxon>
        <taxon>Chromadorea</taxon>
        <taxon>Rhabditida</taxon>
        <taxon>Tylenchina</taxon>
        <taxon>Panagrolaimomorpha</taxon>
        <taxon>Strongyloidoidea</taxon>
        <taxon>Strongyloididae</taxon>
        <taxon>Parastrongyloides</taxon>
    </lineage>
</organism>
<evidence type="ECO:0000256" key="6">
    <source>
        <dbReference type="ARBA" id="ARBA00022989"/>
    </source>
</evidence>
<dbReference type="InterPro" id="IPR002293">
    <property type="entry name" value="AA/rel_permease1"/>
</dbReference>
<evidence type="ECO:0000313" key="10">
    <source>
        <dbReference type="WBParaSite" id="PTRK_0000991700.2"/>
    </source>
</evidence>
<dbReference type="PANTHER" id="PTHR11785:SF528">
    <property type="entry name" value="AMINO ACID TRANSPORTER PROTEIN JHI-21"/>
    <property type="match status" value="1"/>
</dbReference>
<dbReference type="Proteomes" id="UP000038045">
    <property type="component" value="Unplaced"/>
</dbReference>
<feature type="transmembrane region" description="Helical" evidence="8">
    <location>
        <begin position="407"/>
        <end position="427"/>
    </location>
</feature>
<evidence type="ECO:0000256" key="3">
    <source>
        <dbReference type="ARBA" id="ARBA00022448"/>
    </source>
</evidence>
<dbReference type="Pfam" id="PF13520">
    <property type="entry name" value="AA_permease_2"/>
    <property type="match status" value="1"/>
</dbReference>
<dbReference type="Gene3D" id="1.20.1740.10">
    <property type="entry name" value="Amino acid/polyamine transporter I"/>
    <property type="match status" value="1"/>
</dbReference>
<comment type="subcellular location">
    <subcellularLocation>
        <location evidence="1">Cell membrane</location>
        <topology evidence="1">Multi-pass membrane protein</topology>
    </subcellularLocation>
</comment>
<evidence type="ECO:0000256" key="1">
    <source>
        <dbReference type="ARBA" id="ARBA00004651"/>
    </source>
</evidence>
<evidence type="ECO:0000256" key="2">
    <source>
        <dbReference type="ARBA" id="ARBA00007040"/>
    </source>
</evidence>
<feature type="transmembrane region" description="Helical" evidence="8">
    <location>
        <begin position="56"/>
        <end position="80"/>
    </location>
</feature>
<sequence length="485" mass="53136">MADKPLSGNPEGKNNGPIKMKSRVSLFNGVSIIIGIIVGSGIFVSPKGVLIESGSVGLSLLIWLVCGAFATLGALCYAELGTTIPKSGGDYVYIYESFGDTLAFLFLWINLIIVIPTSNAVMALTFANYILKPLFPLCDVPENAIKLLAAAATLLLTFINCYNVKYATKTQNIFTIGKVLALGAIILAGIIYVIVGNWENLQYPFILEGTKGDAPHIALAFYSGVFSFSGWNYLNFMTEELKDPIKNLPKAIYISMPLVTIIYILVNISYFAVLTPDEVLDSGAVAVTFAEKVMGPIKHLIPFFVAVSCIGGLNGIILTSSRMFFVGARNGQLPELLSMVNIKYLTPMPSLILLGILSTAMCITSDVYALINYVAFAETSIVYIAIAGLVKLRITKPELERPIKYNILIPIIFLILCTLILVLPFLLQPNELIVGLGIILTGLPVYYIFVAWKKKPNFVLKPWIYCTRLIQKLLYCIPEEADHEE</sequence>